<dbReference type="Gene3D" id="3.40.630.30">
    <property type="match status" value="1"/>
</dbReference>
<dbReference type="EMBL" id="EF083168">
    <property type="protein sequence ID" value="ABK22519.1"/>
    <property type="molecule type" value="mRNA"/>
</dbReference>
<dbReference type="PANTHER" id="PTHR43626">
    <property type="entry name" value="ACYL-COA N-ACYLTRANSFERASE"/>
    <property type="match status" value="1"/>
</dbReference>
<dbReference type="OMA" id="LYAEPHV"/>
<protein>
    <recommendedName>
        <fullName evidence="3">N-acetyltransferase domain-containing protein</fullName>
    </recommendedName>
</protein>
<sequence>MASISSAHFHHLKYIPTSSTMTISMPSAHVHHMNCFSSFTPQNANTSCKFSTVGTPYRRGRSRLNRQLACRGASEPIIAEETEEKDRGIWITESGKFSISDSQLSSRGFELHYSLDNLDLDELNALFVKVGFPRRQKDRLKRALHNTPSMLWVEEKRSGKVVAFSRATGDDVFNAIIWDVVVDPGLQGIGLGKAIMERLMASLLDKGITNIALYAEPHVLGFYRPLGFTADPDGIKAMVYSKTISGNR</sequence>
<organism evidence="4">
    <name type="scientific">Picea sitchensis</name>
    <name type="common">Sitka spruce</name>
    <name type="synonym">Pinus sitchensis</name>
    <dbReference type="NCBI Taxonomy" id="3332"/>
    <lineage>
        <taxon>Eukaryota</taxon>
        <taxon>Viridiplantae</taxon>
        <taxon>Streptophyta</taxon>
        <taxon>Embryophyta</taxon>
        <taxon>Tracheophyta</taxon>
        <taxon>Spermatophyta</taxon>
        <taxon>Pinopsida</taxon>
        <taxon>Pinidae</taxon>
        <taxon>Conifers I</taxon>
        <taxon>Pinales</taxon>
        <taxon>Pinaceae</taxon>
        <taxon>Picea</taxon>
    </lineage>
</organism>
<accession>A9NPF8</accession>
<dbReference type="InterPro" id="IPR000182">
    <property type="entry name" value="GNAT_dom"/>
</dbReference>
<evidence type="ECO:0000256" key="1">
    <source>
        <dbReference type="ARBA" id="ARBA00022679"/>
    </source>
</evidence>
<dbReference type="GO" id="GO:0005737">
    <property type="term" value="C:cytoplasm"/>
    <property type="evidence" value="ECO:0007669"/>
    <property type="project" value="TreeGrafter"/>
</dbReference>
<dbReference type="PROSITE" id="PS51186">
    <property type="entry name" value="GNAT"/>
    <property type="match status" value="1"/>
</dbReference>
<dbReference type="AlphaFoldDB" id="A9NPF8"/>
<dbReference type="PANTHER" id="PTHR43626:SF1">
    <property type="entry name" value="GCN5-RELATED N-ACETYLTRANSFERASE 1, CHLOROPLASTIC"/>
    <property type="match status" value="1"/>
</dbReference>
<dbReference type="InterPro" id="IPR016181">
    <property type="entry name" value="Acyl_CoA_acyltransferase"/>
</dbReference>
<feature type="domain" description="N-acetyltransferase" evidence="3">
    <location>
        <begin position="110"/>
        <end position="245"/>
    </location>
</feature>
<keyword evidence="1" id="KW-0808">Transferase</keyword>
<name>A9NPF8_PICSI</name>
<dbReference type="GO" id="GO:0008080">
    <property type="term" value="F:N-acetyltransferase activity"/>
    <property type="evidence" value="ECO:0007669"/>
    <property type="project" value="InterPro"/>
</dbReference>
<keyword evidence="2" id="KW-0012">Acyltransferase</keyword>
<dbReference type="SUPFAM" id="SSF55729">
    <property type="entry name" value="Acyl-CoA N-acyltransferases (Nat)"/>
    <property type="match status" value="1"/>
</dbReference>
<proteinExistence type="evidence at transcript level"/>
<evidence type="ECO:0000313" key="4">
    <source>
        <dbReference type="EMBL" id="ABK22519.1"/>
    </source>
</evidence>
<reference evidence="4" key="1">
    <citation type="journal article" date="2008" name="BMC Genomics">
        <title>A conifer genomics resource of 200,000 spruce (Picea spp.) ESTs and 6,464 high-quality, sequence-finished full-length cDNAs for Sitka spruce (Picea sitchensis).</title>
        <authorList>
            <person name="Ralph S.G."/>
            <person name="Chun H.J."/>
            <person name="Kolosova N."/>
            <person name="Cooper D."/>
            <person name="Oddy C."/>
            <person name="Ritland C.E."/>
            <person name="Kirkpatrick R."/>
            <person name="Moore R."/>
            <person name="Barber S."/>
            <person name="Holt R.A."/>
            <person name="Jones S.J."/>
            <person name="Marra M.A."/>
            <person name="Douglas C.J."/>
            <person name="Ritland K."/>
            <person name="Bohlmann J."/>
        </authorList>
    </citation>
    <scope>NUCLEOTIDE SEQUENCE</scope>
    <source>
        <tissue evidence="4">Green portion of the leader tissue</tissue>
    </source>
</reference>
<evidence type="ECO:0000256" key="2">
    <source>
        <dbReference type="ARBA" id="ARBA00023315"/>
    </source>
</evidence>
<dbReference type="Pfam" id="PF00583">
    <property type="entry name" value="Acetyltransf_1"/>
    <property type="match status" value="1"/>
</dbReference>
<dbReference type="InterPro" id="IPR045039">
    <property type="entry name" value="NSI-like"/>
</dbReference>
<evidence type="ECO:0000259" key="3">
    <source>
        <dbReference type="PROSITE" id="PS51186"/>
    </source>
</evidence>
<dbReference type="CDD" id="cd04301">
    <property type="entry name" value="NAT_SF"/>
    <property type="match status" value="1"/>
</dbReference>